<dbReference type="SMART" id="SM00977">
    <property type="entry name" value="TilS_C"/>
    <property type="match status" value="1"/>
</dbReference>
<name>F0RZZ4_DESTD</name>
<dbReference type="Proteomes" id="UP000007102">
    <property type="component" value="Chromosome"/>
</dbReference>
<comment type="subcellular location">
    <subcellularLocation>
        <location evidence="1 8">Cytoplasm</location>
    </subcellularLocation>
</comment>
<feature type="binding site" evidence="8">
    <location>
        <begin position="27"/>
        <end position="32"/>
    </location>
    <ligand>
        <name>ATP</name>
        <dbReference type="ChEBI" id="CHEBI:30616"/>
    </ligand>
</feature>
<dbReference type="HAMAP" id="MF_01161">
    <property type="entry name" value="tRNA_Ile_lys_synt"/>
    <property type="match status" value="1"/>
</dbReference>
<dbReference type="InterPro" id="IPR012795">
    <property type="entry name" value="tRNA_Ile_lys_synt_N"/>
</dbReference>
<dbReference type="InParanoid" id="F0RZZ4"/>
<keyword evidence="2 8" id="KW-0963">Cytoplasm</keyword>
<comment type="catalytic activity">
    <reaction evidence="7 8">
        <text>cytidine(34) in tRNA(Ile2) + L-lysine + ATP = lysidine(34) in tRNA(Ile2) + AMP + diphosphate + H(+)</text>
        <dbReference type="Rhea" id="RHEA:43744"/>
        <dbReference type="Rhea" id="RHEA-COMP:10625"/>
        <dbReference type="Rhea" id="RHEA-COMP:10670"/>
        <dbReference type="ChEBI" id="CHEBI:15378"/>
        <dbReference type="ChEBI" id="CHEBI:30616"/>
        <dbReference type="ChEBI" id="CHEBI:32551"/>
        <dbReference type="ChEBI" id="CHEBI:33019"/>
        <dbReference type="ChEBI" id="CHEBI:82748"/>
        <dbReference type="ChEBI" id="CHEBI:83665"/>
        <dbReference type="ChEBI" id="CHEBI:456215"/>
        <dbReference type="EC" id="6.3.4.19"/>
    </reaction>
</comment>
<dbReference type="InterPro" id="IPR012094">
    <property type="entry name" value="tRNA_Ile_lys_synt"/>
</dbReference>
<comment type="domain">
    <text evidence="8">The N-terminal region contains the highly conserved SGGXDS motif, predicted to be a P-loop motif involved in ATP binding.</text>
</comment>
<dbReference type="STRING" id="868864.Dester_1037"/>
<evidence type="ECO:0000256" key="4">
    <source>
        <dbReference type="ARBA" id="ARBA00022694"/>
    </source>
</evidence>
<keyword evidence="11" id="KW-1185">Reference proteome</keyword>
<dbReference type="CDD" id="cd01992">
    <property type="entry name" value="TilS_N"/>
    <property type="match status" value="1"/>
</dbReference>
<accession>F0RZZ4</accession>
<comment type="function">
    <text evidence="8">Ligates lysine onto the cytidine present at position 34 of the AUA codon-specific tRNA(Ile) that contains the anticodon CAU, in an ATP-dependent manner. Cytidine is converted to lysidine, thus changing the amino acid specificity of the tRNA from methionine to isoleucine.</text>
</comment>
<dbReference type="Gene3D" id="1.20.59.20">
    <property type="match status" value="1"/>
</dbReference>
<evidence type="ECO:0000256" key="1">
    <source>
        <dbReference type="ARBA" id="ARBA00004496"/>
    </source>
</evidence>
<proteinExistence type="inferred from homology"/>
<dbReference type="FunCoup" id="F0RZZ4">
    <property type="interactions" value="278"/>
</dbReference>
<dbReference type="EC" id="6.3.4.19" evidence="8"/>
<keyword evidence="4 8" id="KW-0819">tRNA processing</keyword>
<feature type="domain" description="Lysidine-tRNA(Ile) synthetase C-terminal" evidence="9">
    <location>
        <begin position="367"/>
        <end position="437"/>
    </location>
</feature>
<evidence type="ECO:0000256" key="8">
    <source>
        <dbReference type="HAMAP-Rule" id="MF_01161"/>
    </source>
</evidence>
<evidence type="ECO:0000256" key="6">
    <source>
        <dbReference type="ARBA" id="ARBA00022840"/>
    </source>
</evidence>
<keyword evidence="6 8" id="KW-0067">ATP-binding</keyword>
<dbReference type="GO" id="GO:0005524">
    <property type="term" value="F:ATP binding"/>
    <property type="evidence" value="ECO:0007669"/>
    <property type="project" value="UniProtKB-UniRule"/>
</dbReference>
<dbReference type="Gene3D" id="3.40.50.620">
    <property type="entry name" value="HUPs"/>
    <property type="match status" value="1"/>
</dbReference>
<evidence type="ECO:0000256" key="7">
    <source>
        <dbReference type="ARBA" id="ARBA00048539"/>
    </source>
</evidence>
<dbReference type="RefSeq" id="WP_013638627.1">
    <property type="nucleotide sequence ID" value="NC_015185.1"/>
</dbReference>
<evidence type="ECO:0000256" key="2">
    <source>
        <dbReference type="ARBA" id="ARBA00022490"/>
    </source>
</evidence>
<dbReference type="KEGG" id="dte:Dester_1037"/>
<dbReference type="InterPro" id="IPR014729">
    <property type="entry name" value="Rossmann-like_a/b/a_fold"/>
</dbReference>
<protein>
    <recommendedName>
        <fullName evidence="8">tRNA(Ile)-lysidine synthase</fullName>
        <ecNumber evidence="8">6.3.4.19</ecNumber>
    </recommendedName>
    <alternativeName>
        <fullName evidence="8">tRNA(Ile)-2-lysyl-cytidine synthase</fullName>
    </alternativeName>
    <alternativeName>
        <fullName evidence="8">tRNA(Ile)-lysidine synthetase</fullName>
    </alternativeName>
</protein>
<keyword evidence="3 8" id="KW-0436">Ligase</keyword>
<evidence type="ECO:0000256" key="5">
    <source>
        <dbReference type="ARBA" id="ARBA00022741"/>
    </source>
</evidence>
<dbReference type="Pfam" id="PF11734">
    <property type="entry name" value="TilS_C"/>
    <property type="match status" value="1"/>
</dbReference>
<dbReference type="GO" id="GO:0032267">
    <property type="term" value="F:tRNA(Ile)-lysidine synthase activity"/>
    <property type="evidence" value="ECO:0007669"/>
    <property type="project" value="UniProtKB-EC"/>
</dbReference>
<keyword evidence="5 8" id="KW-0547">Nucleotide-binding</keyword>
<dbReference type="SUPFAM" id="SSF52402">
    <property type="entry name" value="Adenine nucleotide alpha hydrolases-like"/>
    <property type="match status" value="1"/>
</dbReference>
<reference evidence="10 11" key="1">
    <citation type="journal article" date="2011" name="Stand. Genomic Sci.">
        <title>Complete genome sequence of the thermophilic sulfur-reducer Desulfurobacterium thermolithotrophum type strain (BSA(T)) from a deep-sea hydrothermal vent.</title>
        <authorList>
            <person name="Goker M."/>
            <person name="Daligault H."/>
            <person name="Mwirichia R."/>
            <person name="Lapidus A."/>
            <person name="Lucas S."/>
            <person name="Deshpande S."/>
            <person name="Pagani I."/>
            <person name="Tapia R."/>
            <person name="Cheng J.F."/>
            <person name="Goodwin L."/>
            <person name="Pitluck S."/>
            <person name="Liolios K."/>
            <person name="Ivanova N."/>
            <person name="Mavromatis K."/>
            <person name="Mikhailova N."/>
            <person name="Pati A."/>
            <person name="Chen A."/>
            <person name="Palaniappan K."/>
            <person name="Han C."/>
            <person name="Land M."/>
            <person name="Hauser L."/>
            <person name="Pan C."/>
            <person name="Brambilla E.M."/>
            <person name="Rohde M."/>
            <person name="Spring S."/>
            <person name="Sikorski J."/>
            <person name="Wirth R."/>
            <person name="Detter J.C."/>
            <person name="Woyke T."/>
            <person name="Bristow J."/>
            <person name="Eisen J.A."/>
            <person name="Markowitz V."/>
            <person name="Hugenholtz P."/>
            <person name="Kyrpides N.C."/>
            <person name="Klenk H.P."/>
        </authorList>
    </citation>
    <scope>NUCLEOTIDE SEQUENCE [LARGE SCALE GENOMIC DNA]</scope>
    <source>
        <strain evidence="11">DSM 11699 / BSA</strain>
    </source>
</reference>
<dbReference type="PANTHER" id="PTHR43033">
    <property type="entry name" value="TRNA(ILE)-LYSIDINE SYNTHASE-RELATED"/>
    <property type="match status" value="1"/>
</dbReference>
<evidence type="ECO:0000259" key="9">
    <source>
        <dbReference type="SMART" id="SM00977"/>
    </source>
</evidence>
<evidence type="ECO:0000313" key="11">
    <source>
        <dbReference type="Proteomes" id="UP000007102"/>
    </source>
</evidence>
<dbReference type="GO" id="GO:0005737">
    <property type="term" value="C:cytoplasm"/>
    <property type="evidence" value="ECO:0007669"/>
    <property type="project" value="UniProtKB-SubCell"/>
</dbReference>
<gene>
    <name evidence="8" type="primary">tilS</name>
    <name evidence="10" type="ordered locus">Dester_1037</name>
</gene>
<dbReference type="OrthoDB" id="9807403at2"/>
<dbReference type="AlphaFoldDB" id="F0RZZ4"/>
<dbReference type="SUPFAM" id="SSF56037">
    <property type="entry name" value="PheT/TilS domain"/>
    <property type="match status" value="1"/>
</dbReference>
<dbReference type="InterPro" id="IPR011063">
    <property type="entry name" value="TilS/TtcA_N"/>
</dbReference>
<dbReference type="NCBIfam" id="TIGR02432">
    <property type="entry name" value="lysidine_TilS_N"/>
    <property type="match status" value="1"/>
</dbReference>
<dbReference type="GO" id="GO:0006400">
    <property type="term" value="P:tRNA modification"/>
    <property type="evidence" value="ECO:0007669"/>
    <property type="project" value="UniProtKB-UniRule"/>
</dbReference>
<dbReference type="HOGENOM" id="CLU_018869_0_1_0"/>
<dbReference type="PANTHER" id="PTHR43033:SF1">
    <property type="entry name" value="TRNA(ILE)-LYSIDINE SYNTHASE-RELATED"/>
    <property type="match status" value="1"/>
</dbReference>
<organism evidence="10 11">
    <name type="scientific">Desulfurobacterium thermolithotrophum (strain DSM 11699 / BSA)</name>
    <dbReference type="NCBI Taxonomy" id="868864"/>
    <lineage>
        <taxon>Bacteria</taxon>
        <taxon>Pseudomonadati</taxon>
        <taxon>Aquificota</taxon>
        <taxon>Aquificia</taxon>
        <taxon>Desulfurobacteriales</taxon>
        <taxon>Desulfurobacteriaceae</taxon>
        <taxon>Desulfurobacterium</taxon>
    </lineage>
</organism>
<evidence type="ECO:0000313" key="10">
    <source>
        <dbReference type="EMBL" id="ADY73675.1"/>
    </source>
</evidence>
<comment type="similarity">
    <text evidence="8">Belongs to the tRNA(Ile)-lysidine synthase family.</text>
</comment>
<dbReference type="NCBIfam" id="TIGR02433">
    <property type="entry name" value="lysidine_TilS_C"/>
    <property type="match status" value="1"/>
</dbReference>
<reference evidence="11" key="2">
    <citation type="submission" date="2011-02" db="EMBL/GenBank/DDBJ databases">
        <title>The complete genome of Desulfurobacterium thermolithotrophum DSM 11699.</title>
        <authorList>
            <consortium name="US DOE Joint Genome Institute (JGI-PGF)"/>
            <person name="Lucas S."/>
            <person name="Copeland A."/>
            <person name="Lapidus A."/>
            <person name="Bruce D."/>
            <person name="Goodwin L."/>
            <person name="Pitluck S."/>
            <person name="Kyrpides N."/>
            <person name="Mavromatis K."/>
            <person name="Pagani I."/>
            <person name="Ivanova N."/>
            <person name="Mikhailova N."/>
            <person name="Daligault H."/>
            <person name="Detter J.C."/>
            <person name="Tapia R."/>
            <person name="Han C."/>
            <person name="Land M."/>
            <person name="Hauser L."/>
            <person name="Markowitz V."/>
            <person name="Cheng J.-F."/>
            <person name="Hugenholtz P."/>
            <person name="Woyke T."/>
            <person name="Wu D."/>
            <person name="Spring S."/>
            <person name="Brambilla E."/>
            <person name="Klenk H.-P."/>
            <person name="Eisen J.A."/>
        </authorList>
    </citation>
    <scope>NUCLEOTIDE SEQUENCE [LARGE SCALE GENOMIC DNA]</scope>
    <source>
        <strain evidence="11">DSM 11699 / BSA</strain>
    </source>
</reference>
<dbReference type="EMBL" id="CP002543">
    <property type="protein sequence ID" value="ADY73675.1"/>
    <property type="molecule type" value="Genomic_DNA"/>
</dbReference>
<sequence>MLKDKVENTIKNFSLISENSKVLVALSGGPDSVTLLHILLQLKEKLKIDIAAAHLNHMLRGEESERDENFVKKLCSDWGIPLFTKRENIKEISKGKNIEAVAREVRYRFLEETLKKINGDYIATGHTASDLVETVILNLTKGTGIKGFRGFFPKREKIIRPLFEVTREEIENYIKENNIPFVVDSSNLKTEFERNLIRIEVIPVLKKINPKLEEAVLRNTSILREIEDYINKEVENLLRKYLSKNQFCIPLEKLKKLEPVLRKELLIKVFKTITGRTLSYKKLEFIENVIKKKEYKELKLTRGYVIFKDQENFCIEKENGKEKEYFIEIKEIPSKVETPMGIVEFDLWDGKEEGFLIPYKEAISKGIVVRNRRPGDRLSFKNFSKPLKKVFIEKKIPVKKRNILPIVQVGDKIVWIPGVYKAYINFIPNEKQIVVRLKSGDRGSNTRKFTQKES</sequence>
<dbReference type="InterPro" id="IPR012796">
    <property type="entry name" value="Lysidine-tRNA-synth_C"/>
</dbReference>
<dbReference type="Pfam" id="PF01171">
    <property type="entry name" value="ATP_bind_3"/>
    <property type="match status" value="1"/>
</dbReference>
<dbReference type="eggNOG" id="COG0037">
    <property type="taxonomic scope" value="Bacteria"/>
</dbReference>
<evidence type="ECO:0000256" key="3">
    <source>
        <dbReference type="ARBA" id="ARBA00022598"/>
    </source>
</evidence>
<dbReference type="SUPFAM" id="SSF82829">
    <property type="entry name" value="MesJ substrate recognition domain-like"/>
    <property type="match status" value="1"/>
</dbReference>